<proteinExistence type="predicted"/>
<evidence type="ECO:0000259" key="1">
    <source>
        <dbReference type="Pfam" id="PF00723"/>
    </source>
</evidence>
<dbReference type="Gene3D" id="1.50.10.10">
    <property type="match status" value="1"/>
</dbReference>
<dbReference type="InterPro" id="IPR011613">
    <property type="entry name" value="GH15-like"/>
</dbReference>
<dbReference type="SUPFAM" id="SSF48208">
    <property type="entry name" value="Six-hairpin glycosidases"/>
    <property type="match status" value="1"/>
</dbReference>
<dbReference type="OrthoDB" id="6091662at2"/>
<reference evidence="2 3" key="1">
    <citation type="submission" date="2016-10" db="EMBL/GenBank/DDBJ databases">
        <authorList>
            <person name="de Groot N.N."/>
        </authorList>
    </citation>
    <scope>NUCLEOTIDE SEQUENCE [LARGE SCALE GENOMIC DNA]</scope>
    <source>
        <strain evidence="2 3">DSM 21228</strain>
    </source>
</reference>
<protein>
    <submittedName>
        <fullName evidence="2">Phosphorylase kinase alpha/beta subunit</fullName>
    </submittedName>
</protein>
<keyword evidence="2" id="KW-0418">Kinase</keyword>
<dbReference type="InterPro" id="IPR012341">
    <property type="entry name" value="6hp_glycosidase-like_sf"/>
</dbReference>
<sequence>MVIINNDNLLRYADSSYGCSSVKEIKKFLSDKGTFLFPMLDSGLFPAAHLSKQGDYTGYDKIWVRDNVHVAHAHFVNGQIDIAIKNVQALLLYFSKQRDRWIKAIHSSKELITVNDRPHIKFEGKTMEDLEGEWSHAQNDALGYFLWLYCKLALAGHIRPDKDSWDILGWFVQFFENIRYWEDEDSGHWEEARKVEASSIGVVVAALTLLQQLLDQNNVTSFTSLGREIDGGLINGLLVQGKQALNEILPDECIQPGHERPYDSALLFLIYPLDVVAKEIAEIILENVEIHLKGAYGIKRYLNDSYWCANYDELLPPEERTINVSENMSERDALVKSDEEAQWCIFDPIMSVIYGKYYEATGDKNYYKKQIHYFNRSLGQLTGADSGFQEFLCPELYYLKGKSYRPNDATPLLWTQANLMLAFHQLEVTAKQ</sequence>
<keyword evidence="3" id="KW-1185">Reference proteome</keyword>
<evidence type="ECO:0000313" key="3">
    <source>
        <dbReference type="Proteomes" id="UP000199397"/>
    </source>
</evidence>
<dbReference type="GO" id="GO:0016301">
    <property type="term" value="F:kinase activity"/>
    <property type="evidence" value="ECO:0007669"/>
    <property type="project" value="UniProtKB-KW"/>
</dbReference>
<dbReference type="EMBL" id="FNQP01000032">
    <property type="protein sequence ID" value="SEB07765.1"/>
    <property type="molecule type" value="Genomic_DNA"/>
</dbReference>
<name>A0A1H4GDS2_9GAMM</name>
<dbReference type="GO" id="GO:0005975">
    <property type="term" value="P:carbohydrate metabolic process"/>
    <property type="evidence" value="ECO:0007669"/>
    <property type="project" value="InterPro"/>
</dbReference>
<dbReference type="Proteomes" id="UP000199397">
    <property type="component" value="Unassembled WGS sequence"/>
</dbReference>
<dbReference type="STRING" id="525918.SAMN05660964_03424"/>
<dbReference type="InterPro" id="IPR008928">
    <property type="entry name" value="6-hairpin_glycosidase_sf"/>
</dbReference>
<dbReference type="RefSeq" id="WP_093070596.1">
    <property type="nucleotide sequence ID" value="NZ_FNQP01000032.1"/>
</dbReference>
<gene>
    <name evidence="2" type="ORF">SAMN05660964_03424</name>
</gene>
<evidence type="ECO:0000313" key="2">
    <source>
        <dbReference type="EMBL" id="SEB07765.1"/>
    </source>
</evidence>
<accession>A0A1H4GDS2</accession>
<feature type="domain" description="GH15-like" evidence="1">
    <location>
        <begin position="41"/>
        <end position="230"/>
    </location>
</feature>
<organism evidence="2 3">
    <name type="scientific">Thiothrix caldifontis</name>
    <dbReference type="NCBI Taxonomy" id="525918"/>
    <lineage>
        <taxon>Bacteria</taxon>
        <taxon>Pseudomonadati</taxon>
        <taxon>Pseudomonadota</taxon>
        <taxon>Gammaproteobacteria</taxon>
        <taxon>Thiotrichales</taxon>
        <taxon>Thiotrichaceae</taxon>
        <taxon>Thiothrix</taxon>
    </lineage>
</organism>
<keyword evidence="2" id="KW-0808">Transferase</keyword>
<dbReference type="Pfam" id="PF00723">
    <property type="entry name" value="Glyco_hydro_15"/>
    <property type="match status" value="1"/>
</dbReference>
<dbReference type="AlphaFoldDB" id="A0A1H4GDS2"/>